<dbReference type="PANTHER" id="PTHR43310:SF2">
    <property type="entry name" value="SLC26A_SULP TRANSPORTER DOMAIN-CONTAINING PROTEIN"/>
    <property type="match status" value="1"/>
</dbReference>
<dbReference type="OMA" id="PAWIAMY"/>
<evidence type="ECO:0000313" key="3">
    <source>
        <dbReference type="EMBL" id="OLP99849.1"/>
    </source>
</evidence>
<dbReference type="PANTHER" id="PTHR43310">
    <property type="entry name" value="SULFATE TRANSPORTER YBAR-RELATED"/>
    <property type="match status" value="1"/>
</dbReference>
<feature type="transmembrane region" description="Helical" evidence="1">
    <location>
        <begin position="505"/>
        <end position="524"/>
    </location>
</feature>
<dbReference type="OrthoDB" id="420799at2759"/>
<dbReference type="Proteomes" id="UP000186817">
    <property type="component" value="Unassembled WGS sequence"/>
</dbReference>
<reference evidence="3 4" key="1">
    <citation type="submission" date="2016-02" db="EMBL/GenBank/DDBJ databases">
        <title>Genome analysis of coral dinoflagellate symbionts highlights evolutionary adaptations to a symbiotic lifestyle.</title>
        <authorList>
            <person name="Aranda M."/>
            <person name="Li Y."/>
            <person name="Liew Y.J."/>
            <person name="Baumgarten S."/>
            <person name="Simakov O."/>
            <person name="Wilson M."/>
            <person name="Piel J."/>
            <person name="Ashoor H."/>
            <person name="Bougouffa S."/>
            <person name="Bajic V.B."/>
            <person name="Ryu T."/>
            <person name="Ravasi T."/>
            <person name="Bayer T."/>
            <person name="Micklem G."/>
            <person name="Kim H."/>
            <person name="Bhak J."/>
            <person name="Lajeunesse T.C."/>
            <person name="Voolstra C.R."/>
        </authorList>
    </citation>
    <scope>NUCLEOTIDE SEQUENCE [LARGE SCALE GENOMIC DNA]</scope>
    <source>
        <strain evidence="3 4">CCMP2467</strain>
    </source>
</reference>
<feature type="domain" description="STAS" evidence="2">
    <location>
        <begin position="513"/>
        <end position="569"/>
    </location>
</feature>
<protein>
    <submittedName>
        <fullName evidence="3">Uncharacterized protein C24H6.11c</fullName>
    </submittedName>
</protein>
<keyword evidence="1" id="KW-0812">Transmembrane</keyword>
<accession>A0A1Q9DXH7</accession>
<evidence type="ECO:0000259" key="2">
    <source>
        <dbReference type="PROSITE" id="PS50801"/>
    </source>
</evidence>
<dbReference type="InterPro" id="IPR002645">
    <property type="entry name" value="STAS_dom"/>
</dbReference>
<feature type="transmembrane region" description="Helical" evidence="1">
    <location>
        <begin position="383"/>
        <end position="402"/>
    </location>
</feature>
<dbReference type="EMBL" id="LSRX01000348">
    <property type="protein sequence ID" value="OLP99849.1"/>
    <property type="molecule type" value="Genomic_DNA"/>
</dbReference>
<feature type="transmembrane region" description="Helical" evidence="1">
    <location>
        <begin position="243"/>
        <end position="263"/>
    </location>
</feature>
<sequence>MATPAAHSGDEIDQNVRTDSRHLNTMIHGKDTDNLAQSLEHVSHPTGALKRMISPLSLMEPVGAGPEHQQTEQKSVFSGIPVAIGGTDLNPAVFYGDWVITISNELARSLALEGSEIYSSSGGRRLKKEDPTKYFCKGDHLLAFPQECESYHAQLRATTIFAVAFSTLLLATIWTLLGKLKLTRYVSYMPYSISEAFLACVGYKVFYYAIKFCDFDPRQFFTAAFIGIALYFIKALHIGNPTIMMPLGLLLPLAIFWGIALGMQQTPEMMRDSGWLFPEVQNEPFYLVWLDSIGSTRNINFDAWAATLPDLGVMLIVSTMDCILKLHATESKLPLKVSTDDEALTFGLFNYLLACCGAATGYMQLKFNVISYGVMRNAHDRRAGMIFAMLCGAAYFSTVEHFNYLPKLFLSALLFFAGAGFVTDNMWGSRKFLHFSEWMEIVVILIVFIAVGQSMIWAVVTGLVLSAIAFIAKYARVPSMDGLPKRGDQVVTRERPVGEVGHQSFMHIASAWILIVSLKGYVFFSSCVQVMRSVEEHFQKEDDKKVPGYRRLKFLVFDGSALDGMDASGWTFWLLWV</sequence>
<keyword evidence="4" id="KW-1185">Reference proteome</keyword>
<feature type="transmembrane region" description="Helical" evidence="1">
    <location>
        <begin position="408"/>
        <end position="427"/>
    </location>
</feature>
<feature type="transmembrane region" description="Helical" evidence="1">
    <location>
        <begin position="220"/>
        <end position="237"/>
    </location>
</feature>
<dbReference type="AlphaFoldDB" id="A0A1Q9DXH7"/>
<feature type="transmembrane region" description="Helical" evidence="1">
    <location>
        <begin position="159"/>
        <end position="177"/>
    </location>
</feature>
<evidence type="ECO:0000313" key="4">
    <source>
        <dbReference type="Proteomes" id="UP000186817"/>
    </source>
</evidence>
<feature type="transmembrane region" description="Helical" evidence="1">
    <location>
        <begin position="189"/>
        <end position="208"/>
    </location>
</feature>
<keyword evidence="1" id="KW-1133">Transmembrane helix</keyword>
<keyword evidence="1" id="KW-0472">Membrane</keyword>
<organism evidence="3 4">
    <name type="scientific">Symbiodinium microadriaticum</name>
    <name type="common">Dinoflagellate</name>
    <name type="synonym">Zooxanthella microadriatica</name>
    <dbReference type="NCBI Taxonomy" id="2951"/>
    <lineage>
        <taxon>Eukaryota</taxon>
        <taxon>Sar</taxon>
        <taxon>Alveolata</taxon>
        <taxon>Dinophyceae</taxon>
        <taxon>Suessiales</taxon>
        <taxon>Symbiodiniaceae</taxon>
        <taxon>Symbiodinium</taxon>
    </lineage>
</organism>
<dbReference type="PROSITE" id="PS50801">
    <property type="entry name" value="STAS"/>
    <property type="match status" value="1"/>
</dbReference>
<proteinExistence type="predicted"/>
<name>A0A1Q9DXH7_SYMMI</name>
<gene>
    <name evidence="3" type="ORF">AK812_SmicGene17535</name>
</gene>
<comment type="caution">
    <text evidence="3">The sequence shown here is derived from an EMBL/GenBank/DDBJ whole genome shotgun (WGS) entry which is preliminary data.</text>
</comment>
<dbReference type="InterPro" id="IPR052706">
    <property type="entry name" value="Membrane-Transporter-like"/>
</dbReference>
<feature type="transmembrane region" description="Helical" evidence="1">
    <location>
        <begin position="439"/>
        <end position="472"/>
    </location>
</feature>
<evidence type="ECO:0000256" key="1">
    <source>
        <dbReference type="SAM" id="Phobius"/>
    </source>
</evidence>